<protein>
    <submittedName>
        <fullName evidence="2">Uncharacterized protein</fullName>
    </submittedName>
</protein>
<evidence type="ECO:0000256" key="1">
    <source>
        <dbReference type="SAM" id="SignalP"/>
    </source>
</evidence>
<dbReference type="AlphaFoldDB" id="A0A8T0GII6"/>
<gene>
    <name evidence="2" type="ORF">KC19_10G025000</name>
</gene>
<keyword evidence="1" id="KW-0732">Signal</keyword>
<dbReference type="Proteomes" id="UP000822688">
    <property type="component" value="Chromosome 10"/>
</dbReference>
<organism evidence="2 3">
    <name type="scientific">Ceratodon purpureus</name>
    <name type="common">Fire moss</name>
    <name type="synonym">Dicranum purpureum</name>
    <dbReference type="NCBI Taxonomy" id="3225"/>
    <lineage>
        <taxon>Eukaryota</taxon>
        <taxon>Viridiplantae</taxon>
        <taxon>Streptophyta</taxon>
        <taxon>Embryophyta</taxon>
        <taxon>Bryophyta</taxon>
        <taxon>Bryophytina</taxon>
        <taxon>Bryopsida</taxon>
        <taxon>Dicranidae</taxon>
        <taxon>Pseudoditrichales</taxon>
        <taxon>Ditrichaceae</taxon>
        <taxon>Ceratodon</taxon>
    </lineage>
</organism>
<proteinExistence type="predicted"/>
<evidence type="ECO:0000313" key="2">
    <source>
        <dbReference type="EMBL" id="KAG0558395.1"/>
    </source>
</evidence>
<keyword evidence="3" id="KW-1185">Reference proteome</keyword>
<feature type="signal peptide" evidence="1">
    <location>
        <begin position="1"/>
        <end position="21"/>
    </location>
</feature>
<dbReference type="EMBL" id="CM026431">
    <property type="protein sequence ID" value="KAG0558395.1"/>
    <property type="molecule type" value="Genomic_DNA"/>
</dbReference>
<name>A0A8T0GII6_CERPU</name>
<sequence>MARVLLLCALVLLATSAIADAHILQGFTTSAPKVSKKPASVKLVVHNVADRKVTFTCVELGKDAKPVTADKGQWTAIGPIDVTLYKNSILHLTVTVGTGKRYGFVKKSLMINLLKQFQYNLEGSKFLVLTAVENSQQRTLKLNLGKREVLTFNLY</sequence>
<reference evidence="2" key="1">
    <citation type="submission" date="2020-06" db="EMBL/GenBank/DDBJ databases">
        <title>WGS assembly of Ceratodon purpureus strain R40.</title>
        <authorList>
            <person name="Carey S.B."/>
            <person name="Jenkins J."/>
            <person name="Shu S."/>
            <person name="Lovell J.T."/>
            <person name="Sreedasyam A."/>
            <person name="Maumus F."/>
            <person name="Tiley G.P."/>
            <person name="Fernandez-Pozo N."/>
            <person name="Barry K."/>
            <person name="Chen C."/>
            <person name="Wang M."/>
            <person name="Lipzen A."/>
            <person name="Daum C."/>
            <person name="Saski C.A."/>
            <person name="Payton A.C."/>
            <person name="Mcbreen J.C."/>
            <person name="Conrad R.E."/>
            <person name="Kollar L.M."/>
            <person name="Olsson S."/>
            <person name="Huttunen S."/>
            <person name="Landis J.B."/>
            <person name="Wickett N.J."/>
            <person name="Johnson M.G."/>
            <person name="Rensing S.A."/>
            <person name="Grimwood J."/>
            <person name="Schmutz J."/>
            <person name="Mcdaniel S.F."/>
        </authorList>
    </citation>
    <scope>NUCLEOTIDE SEQUENCE</scope>
    <source>
        <strain evidence="2">R40</strain>
    </source>
</reference>
<accession>A0A8T0GII6</accession>
<feature type="chain" id="PRO_5035838459" evidence="1">
    <location>
        <begin position="22"/>
        <end position="155"/>
    </location>
</feature>
<evidence type="ECO:0000313" key="3">
    <source>
        <dbReference type="Proteomes" id="UP000822688"/>
    </source>
</evidence>
<comment type="caution">
    <text evidence="2">The sequence shown here is derived from an EMBL/GenBank/DDBJ whole genome shotgun (WGS) entry which is preliminary data.</text>
</comment>